<keyword evidence="5 6" id="KW-0067">ATP-binding</keyword>
<dbReference type="SMART" id="SM00220">
    <property type="entry name" value="S_TKc"/>
    <property type="match status" value="1"/>
</dbReference>
<dbReference type="AlphaFoldDB" id="A0A9Q0K4J8"/>
<comment type="similarity">
    <text evidence="7">Belongs to the protein kinase superfamily.</text>
</comment>
<sequence length="248" mass="28078">MEFLTMNDKRNIDAATDKLGRKKNIEQDYTLGSVIGQGGYGTVRLCMCKASGVKYACKTLSKENETVYQEVEIMRHPSDGHPGIVNLEAVYEEFYSFHLVIELCSGGDLLDHINNTGCPFSQHQSANILKQLVSVIKYCHQKGVVHGDIKLDNILLTLADFGLAVRFSNGINFIQLNFKCIKRTSMDFVLHRPDLHEALIEDVIPIQKLARNSWPETAVSHQLNDVPREESESYRITIGPFHDDLFFF</sequence>
<dbReference type="Pfam" id="PF00069">
    <property type="entry name" value="Pkinase"/>
    <property type="match status" value="1"/>
</dbReference>
<dbReference type="PANTHER" id="PTHR24349">
    <property type="entry name" value="SERINE/THREONINE-PROTEIN KINASE"/>
    <property type="match status" value="1"/>
</dbReference>
<evidence type="ECO:0000259" key="8">
    <source>
        <dbReference type="PROSITE" id="PS50011"/>
    </source>
</evidence>
<dbReference type="EMBL" id="JAMYWD010000008">
    <property type="protein sequence ID" value="KAJ4962866.1"/>
    <property type="molecule type" value="Genomic_DNA"/>
</dbReference>
<feature type="domain" description="Protein kinase" evidence="8">
    <location>
        <begin position="29"/>
        <end position="248"/>
    </location>
</feature>
<dbReference type="InterPro" id="IPR011009">
    <property type="entry name" value="Kinase-like_dom_sf"/>
</dbReference>
<feature type="binding site" evidence="6">
    <location>
        <position position="58"/>
    </location>
    <ligand>
        <name>ATP</name>
        <dbReference type="ChEBI" id="CHEBI:30616"/>
    </ligand>
</feature>
<organism evidence="9 10">
    <name type="scientific">Protea cynaroides</name>
    <dbReference type="NCBI Taxonomy" id="273540"/>
    <lineage>
        <taxon>Eukaryota</taxon>
        <taxon>Viridiplantae</taxon>
        <taxon>Streptophyta</taxon>
        <taxon>Embryophyta</taxon>
        <taxon>Tracheophyta</taxon>
        <taxon>Spermatophyta</taxon>
        <taxon>Magnoliopsida</taxon>
        <taxon>Proteales</taxon>
        <taxon>Proteaceae</taxon>
        <taxon>Protea</taxon>
    </lineage>
</organism>
<gene>
    <name evidence="9" type="ORF">NE237_022805</name>
</gene>
<keyword evidence="4" id="KW-0418">Kinase</keyword>
<dbReference type="InterPro" id="IPR008271">
    <property type="entry name" value="Ser/Thr_kinase_AS"/>
</dbReference>
<proteinExistence type="inferred from homology"/>
<evidence type="ECO:0000256" key="1">
    <source>
        <dbReference type="ARBA" id="ARBA00022527"/>
    </source>
</evidence>
<dbReference type="InterPro" id="IPR000719">
    <property type="entry name" value="Prot_kinase_dom"/>
</dbReference>
<keyword evidence="10" id="KW-1185">Reference proteome</keyword>
<evidence type="ECO:0000256" key="6">
    <source>
        <dbReference type="PROSITE-ProRule" id="PRU10141"/>
    </source>
</evidence>
<comment type="caution">
    <text evidence="9">The sequence shown here is derived from an EMBL/GenBank/DDBJ whole genome shotgun (WGS) entry which is preliminary data.</text>
</comment>
<dbReference type="PROSITE" id="PS50011">
    <property type="entry name" value="PROTEIN_KINASE_DOM"/>
    <property type="match status" value="1"/>
</dbReference>
<accession>A0A9Q0K4J8</accession>
<evidence type="ECO:0000313" key="9">
    <source>
        <dbReference type="EMBL" id="KAJ4962866.1"/>
    </source>
</evidence>
<reference evidence="9" key="1">
    <citation type="journal article" date="2023" name="Plant J.">
        <title>The genome of the king protea, Protea cynaroides.</title>
        <authorList>
            <person name="Chang J."/>
            <person name="Duong T.A."/>
            <person name="Schoeman C."/>
            <person name="Ma X."/>
            <person name="Roodt D."/>
            <person name="Barker N."/>
            <person name="Li Z."/>
            <person name="Van de Peer Y."/>
            <person name="Mizrachi E."/>
        </authorList>
    </citation>
    <scope>NUCLEOTIDE SEQUENCE</scope>
    <source>
        <tissue evidence="9">Young leaves</tissue>
    </source>
</reference>
<evidence type="ECO:0000256" key="2">
    <source>
        <dbReference type="ARBA" id="ARBA00022679"/>
    </source>
</evidence>
<keyword evidence="1 7" id="KW-0723">Serine/threonine-protein kinase</keyword>
<dbReference type="OrthoDB" id="1738954at2759"/>
<dbReference type="GO" id="GO:0005524">
    <property type="term" value="F:ATP binding"/>
    <property type="evidence" value="ECO:0007669"/>
    <property type="project" value="UniProtKB-UniRule"/>
</dbReference>
<dbReference type="Proteomes" id="UP001141806">
    <property type="component" value="Unassembled WGS sequence"/>
</dbReference>
<dbReference type="PROSITE" id="PS00108">
    <property type="entry name" value="PROTEIN_KINASE_ST"/>
    <property type="match status" value="1"/>
</dbReference>
<name>A0A9Q0K4J8_9MAGN</name>
<dbReference type="PROSITE" id="PS00107">
    <property type="entry name" value="PROTEIN_KINASE_ATP"/>
    <property type="match status" value="1"/>
</dbReference>
<evidence type="ECO:0000256" key="4">
    <source>
        <dbReference type="ARBA" id="ARBA00022777"/>
    </source>
</evidence>
<dbReference type="Gene3D" id="3.30.200.20">
    <property type="entry name" value="Phosphorylase Kinase, domain 1"/>
    <property type="match status" value="1"/>
</dbReference>
<evidence type="ECO:0000256" key="7">
    <source>
        <dbReference type="RuleBase" id="RU000304"/>
    </source>
</evidence>
<dbReference type="InterPro" id="IPR050205">
    <property type="entry name" value="CDPK_Ser/Thr_kinases"/>
</dbReference>
<keyword evidence="2" id="KW-0808">Transferase</keyword>
<dbReference type="GO" id="GO:0004674">
    <property type="term" value="F:protein serine/threonine kinase activity"/>
    <property type="evidence" value="ECO:0007669"/>
    <property type="project" value="UniProtKB-KW"/>
</dbReference>
<dbReference type="InterPro" id="IPR017441">
    <property type="entry name" value="Protein_kinase_ATP_BS"/>
</dbReference>
<dbReference type="SUPFAM" id="SSF56112">
    <property type="entry name" value="Protein kinase-like (PK-like)"/>
    <property type="match status" value="1"/>
</dbReference>
<evidence type="ECO:0000313" key="10">
    <source>
        <dbReference type="Proteomes" id="UP001141806"/>
    </source>
</evidence>
<evidence type="ECO:0000256" key="3">
    <source>
        <dbReference type="ARBA" id="ARBA00022741"/>
    </source>
</evidence>
<evidence type="ECO:0000256" key="5">
    <source>
        <dbReference type="ARBA" id="ARBA00022840"/>
    </source>
</evidence>
<protein>
    <recommendedName>
        <fullName evidence="8">Protein kinase domain-containing protein</fullName>
    </recommendedName>
</protein>
<keyword evidence="3 6" id="KW-0547">Nucleotide-binding</keyword>
<dbReference type="Gene3D" id="1.10.510.10">
    <property type="entry name" value="Transferase(Phosphotransferase) domain 1"/>
    <property type="match status" value="1"/>
</dbReference>